<evidence type="ECO:0000313" key="2">
    <source>
        <dbReference type="EMBL" id="KAG2587881.1"/>
    </source>
</evidence>
<evidence type="ECO:0000313" key="3">
    <source>
        <dbReference type="Proteomes" id="UP000823388"/>
    </source>
</evidence>
<reference evidence="2" key="1">
    <citation type="submission" date="2020-05" db="EMBL/GenBank/DDBJ databases">
        <title>WGS assembly of Panicum virgatum.</title>
        <authorList>
            <person name="Lovell J.T."/>
            <person name="Jenkins J."/>
            <person name="Shu S."/>
            <person name="Juenger T.E."/>
            <person name="Schmutz J."/>
        </authorList>
    </citation>
    <scope>NUCLEOTIDE SEQUENCE</scope>
    <source>
        <strain evidence="2">AP13</strain>
    </source>
</reference>
<sequence length="225" mass="24515">MDSKQQNGNENKIADLFVANRRSQTFELSNWQKALPRLVLFFCLRFISWRRPCEATIPSLPRFPVRPRAPAPPPDIAPSSPIPTPPLPHERRRPCPYPAPSPRAPATLQSWRPCLHRSVVALPAGVLADAVAPDPCNHATARDCAASTDPWPPPAIGRAFTITITVAVAFVAMDGATPHCSIPGQELINSRSPGSAFLLRSIASLRTPILAIDLPGCLLFLQYRG</sequence>
<protein>
    <submittedName>
        <fullName evidence="2">Uncharacterized protein</fullName>
    </submittedName>
</protein>
<proteinExistence type="predicted"/>
<dbReference type="Proteomes" id="UP000823388">
    <property type="component" value="Chromosome 5N"/>
</dbReference>
<organism evidence="2 3">
    <name type="scientific">Panicum virgatum</name>
    <name type="common">Blackwell switchgrass</name>
    <dbReference type="NCBI Taxonomy" id="38727"/>
    <lineage>
        <taxon>Eukaryota</taxon>
        <taxon>Viridiplantae</taxon>
        <taxon>Streptophyta</taxon>
        <taxon>Embryophyta</taxon>
        <taxon>Tracheophyta</taxon>
        <taxon>Spermatophyta</taxon>
        <taxon>Magnoliopsida</taxon>
        <taxon>Liliopsida</taxon>
        <taxon>Poales</taxon>
        <taxon>Poaceae</taxon>
        <taxon>PACMAD clade</taxon>
        <taxon>Panicoideae</taxon>
        <taxon>Panicodae</taxon>
        <taxon>Paniceae</taxon>
        <taxon>Panicinae</taxon>
        <taxon>Panicum</taxon>
        <taxon>Panicum sect. Hiantes</taxon>
    </lineage>
</organism>
<gene>
    <name evidence="2" type="ORF">PVAP13_5NG181481</name>
</gene>
<keyword evidence="3" id="KW-1185">Reference proteome</keyword>
<feature type="region of interest" description="Disordered" evidence="1">
    <location>
        <begin position="61"/>
        <end position="94"/>
    </location>
</feature>
<dbReference type="AlphaFoldDB" id="A0A8T0RNI4"/>
<comment type="caution">
    <text evidence="2">The sequence shown here is derived from an EMBL/GenBank/DDBJ whole genome shotgun (WGS) entry which is preliminary data.</text>
</comment>
<accession>A0A8T0RNI4</accession>
<feature type="compositionally biased region" description="Pro residues" evidence="1">
    <location>
        <begin position="67"/>
        <end position="87"/>
    </location>
</feature>
<evidence type="ECO:0000256" key="1">
    <source>
        <dbReference type="SAM" id="MobiDB-lite"/>
    </source>
</evidence>
<name>A0A8T0RNI4_PANVG</name>
<dbReference type="EMBL" id="CM029046">
    <property type="protein sequence ID" value="KAG2587881.1"/>
    <property type="molecule type" value="Genomic_DNA"/>
</dbReference>